<dbReference type="AlphaFoldDB" id="A0A5B8LXV9"/>
<dbReference type="GO" id="GO:0016747">
    <property type="term" value="F:acyltransferase activity, transferring groups other than amino-acyl groups"/>
    <property type="evidence" value="ECO:0007669"/>
    <property type="project" value="InterPro"/>
</dbReference>
<dbReference type="InterPro" id="IPR052523">
    <property type="entry name" value="Trichothecene_AcTrans"/>
</dbReference>
<dbReference type="PROSITE" id="PS51186">
    <property type="entry name" value="GNAT"/>
    <property type="match status" value="1"/>
</dbReference>
<protein>
    <submittedName>
        <fullName evidence="2">GNAT family N-acetyltransferase</fullName>
    </submittedName>
</protein>
<organism evidence="2 3">
    <name type="scientific">Devosia ginsengisoli</name>
    <dbReference type="NCBI Taxonomy" id="400770"/>
    <lineage>
        <taxon>Bacteria</taxon>
        <taxon>Pseudomonadati</taxon>
        <taxon>Pseudomonadota</taxon>
        <taxon>Alphaproteobacteria</taxon>
        <taxon>Hyphomicrobiales</taxon>
        <taxon>Devosiaceae</taxon>
        <taxon>Devosia</taxon>
    </lineage>
</organism>
<dbReference type="SUPFAM" id="SSF55729">
    <property type="entry name" value="Acyl-CoA N-acyltransferases (Nat)"/>
    <property type="match status" value="1"/>
</dbReference>
<dbReference type="Gene3D" id="3.40.630.30">
    <property type="match status" value="1"/>
</dbReference>
<evidence type="ECO:0000259" key="1">
    <source>
        <dbReference type="PROSITE" id="PS51186"/>
    </source>
</evidence>
<dbReference type="EMBL" id="CP042304">
    <property type="protein sequence ID" value="QDZ12641.1"/>
    <property type="molecule type" value="Genomic_DNA"/>
</dbReference>
<dbReference type="PANTHER" id="PTHR42791:SF1">
    <property type="entry name" value="N-ACETYLTRANSFERASE DOMAIN-CONTAINING PROTEIN"/>
    <property type="match status" value="1"/>
</dbReference>
<dbReference type="KEGG" id="dea:FPZ08_18935"/>
<name>A0A5B8LXV9_9HYPH</name>
<dbReference type="PANTHER" id="PTHR42791">
    <property type="entry name" value="GNAT FAMILY ACETYLTRANSFERASE"/>
    <property type="match status" value="1"/>
</dbReference>
<dbReference type="CDD" id="cd04301">
    <property type="entry name" value="NAT_SF"/>
    <property type="match status" value="1"/>
</dbReference>
<accession>A0A5B8LXV9</accession>
<dbReference type="InterPro" id="IPR016181">
    <property type="entry name" value="Acyl_CoA_acyltransferase"/>
</dbReference>
<dbReference type="Pfam" id="PF00583">
    <property type="entry name" value="Acetyltransf_1"/>
    <property type="match status" value="1"/>
</dbReference>
<gene>
    <name evidence="2" type="ORF">FPZ08_18935</name>
</gene>
<reference evidence="2 3" key="1">
    <citation type="submission" date="2019-07" db="EMBL/GenBank/DDBJ databases">
        <title>Full genome sequence of Devosia sp. Gsoil 520.</title>
        <authorList>
            <person name="Im W.-T."/>
        </authorList>
    </citation>
    <scope>NUCLEOTIDE SEQUENCE [LARGE SCALE GENOMIC DNA]</scope>
    <source>
        <strain evidence="2 3">Gsoil 520</strain>
    </source>
</reference>
<proteinExistence type="predicted"/>
<keyword evidence="2" id="KW-0808">Transferase</keyword>
<keyword evidence="3" id="KW-1185">Reference proteome</keyword>
<dbReference type="Proteomes" id="UP000315364">
    <property type="component" value="Chromosome"/>
</dbReference>
<evidence type="ECO:0000313" key="3">
    <source>
        <dbReference type="Proteomes" id="UP000315364"/>
    </source>
</evidence>
<dbReference type="RefSeq" id="WP_146291848.1">
    <property type="nucleotide sequence ID" value="NZ_CP042304.1"/>
</dbReference>
<dbReference type="OrthoDB" id="7057833at2"/>
<feature type="domain" description="N-acetyltransferase" evidence="1">
    <location>
        <begin position="45"/>
        <end position="202"/>
    </location>
</feature>
<evidence type="ECO:0000313" key="2">
    <source>
        <dbReference type="EMBL" id="QDZ12641.1"/>
    </source>
</evidence>
<sequence length="213" mass="23008">MAGFMAGGTGPASTADIPEIAGLLARAFDDDPELRAFVDGQERQKRLRSYLQAEACLTLDTGGVIDLYRDTDGQAVGAAVWEAPSARGMLLQTVRYGPAMLAAVGLRGLLNWLTYRSDFKRFQPARPHWHLVRLATDASARGQGIATALLRDRLDMIDQAGGIVHLEASGPSSARLYERFGFAAVGEFTLPPDTVIVAMTRPAHQHAITARHP</sequence>
<dbReference type="InterPro" id="IPR000182">
    <property type="entry name" value="GNAT_dom"/>
</dbReference>